<dbReference type="eggNOG" id="COG0491">
    <property type="taxonomic scope" value="Bacteria"/>
</dbReference>
<dbReference type="InterPro" id="IPR036866">
    <property type="entry name" value="RibonucZ/Hydroxyglut_hydro"/>
</dbReference>
<dbReference type="SUPFAM" id="SSF56281">
    <property type="entry name" value="Metallo-hydrolase/oxidoreductase"/>
    <property type="match status" value="1"/>
</dbReference>
<sequence>MTDCVFRLLLLLMIAIGAGAQSVALATDVAPLPVEEIAPGVFVHRGVVALMNANNEGAIANLGFIIGEQAIAVIDSGGSVREGARLRAAIKARSDKPIRYLINTHAHPDHIFGNAAFAADGATIVGHANLPRALATRGASYLANFRRLMGDALIAEVKLMPPTLLVESETTLDLGQRRLTLHAWPTAHSDNDLTVRDDATGTLFTGDLLFRSHIPVMDGSLRGWLKVLDSLQALRPARLVPGHGPVADGASGFAEQIRYLQTLGDDVRAMIKRGAPIAKAGDAAAAERPRWQLFEDYNTRNATAAYSEIEWE</sequence>
<dbReference type="SMART" id="SM00849">
    <property type="entry name" value="Lactamase_B"/>
    <property type="match status" value="1"/>
</dbReference>
<dbReference type="Pfam" id="PF00753">
    <property type="entry name" value="Lactamase_B"/>
    <property type="match status" value="1"/>
</dbReference>
<name>Q07TC8_RHOP5</name>
<dbReference type="OrthoDB" id="420651at2"/>
<evidence type="ECO:0000313" key="4">
    <source>
        <dbReference type="EMBL" id="ABJ04806.1"/>
    </source>
</evidence>
<dbReference type="InterPro" id="IPR001279">
    <property type="entry name" value="Metallo-B-lactamas"/>
</dbReference>
<proteinExistence type="inferred from homology"/>
<dbReference type="PANTHER" id="PTHR42951">
    <property type="entry name" value="METALLO-BETA-LACTAMASE DOMAIN-CONTAINING"/>
    <property type="match status" value="1"/>
</dbReference>
<gene>
    <name evidence="4" type="ordered locus">RPE_0850</name>
</gene>
<accession>Q07TC8</accession>
<protein>
    <submittedName>
        <fullName evidence="4">Beta-lactamase domain protein</fullName>
    </submittedName>
</protein>
<dbReference type="EMBL" id="CP000463">
    <property type="protein sequence ID" value="ABJ04806.1"/>
    <property type="molecule type" value="Genomic_DNA"/>
</dbReference>
<dbReference type="GO" id="GO:0017001">
    <property type="term" value="P:antibiotic catabolic process"/>
    <property type="evidence" value="ECO:0007669"/>
    <property type="project" value="UniProtKB-ARBA"/>
</dbReference>
<dbReference type="NCBIfam" id="TIGR04559">
    <property type="entry name" value="SoxH_rel_PQQ_2"/>
    <property type="match status" value="1"/>
</dbReference>
<organism evidence="4">
    <name type="scientific">Rhodopseudomonas palustris (strain BisA53)</name>
    <dbReference type="NCBI Taxonomy" id="316055"/>
    <lineage>
        <taxon>Bacteria</taxon>
        <taxon>Pseudomonadati</taxon>
        <taxon>Pseudomonadota</taxon>
        <taxon>Alphaproteobacteria</taxon>
        <taxon>Hyphomicrobiales</taxon>
        <taxon>Nitrobacteraceae</taxon>
        <taxon>Rhodopseudomonas</taxon>
    </lineage>
</organism>
<dbReference type="HOGENOM" id="CLU_056342_0_0_5"/>
<dbReference type="PANTHER" id="PTHR42951:SF4">
    <property type="entry name" value="ACYL-COENZYME A THIOESTERASE MBLAC2"/>
    <property type="match status" value="1"/>
</dbReference>
<keyword evidence="2" id="KW-0732">Signal</keyword>
<dbReference type="CDD" id="cd16282">
    <property type="entry name" value="metallo-hydrolase-like_MBL-fold"/>
    <property type="match status" value="1"/>
</dbReference>
<dbReference type="InterPro" id="IPR050855">
    <property type="entry name" value="NDM-1-like"/>
</dbReference>
<feature type="domain" description="Metallo-beta-lactamase" evidence="3">
    <location>
        <begin position="59"/>
        <end position="243"/>
    </location>
</feature>
<dbReference type="KEGG" id="rpe:RPE_0850"/>
<dbReference type="AlphaFoldDB" id="Q07TC8"/>
<feature type="chain" id="PRO_5004166022" evidence="2">
    <location>
        <begin position="21"/>
        <end position="312"/>
    </location>
</feature>
<evidence type="ECO:0000256" key="2">
    <source>
        <dbReference type="SAM" id="SignalP"/>
    </source>
</evidence>
<evidence type="ECO:0000256" key="1">
    <source>
        <dbReference type="ARBA" id="ARBA00005250"/>
    </source>
</evidence>
<dbReference type="Gene3D" id="3.60.15.10">
    <property type="entry name" value="Ribonuclease Z/Hydroxyacylglutathione hydrolase-like"/>
    <property type="match status" value="1"/>
</dbReference>
<evidence type="ECO:0000259" key="3">
    <source>
        <dbReference type="SMART" id="SM00849"/>
    </source>
</evidence>
<dbReference type="InterPro" id="IPR030829">
    <property type="entry name" value="SoxH-rel_PQQ_2"/>
</dbReference>
<dbReference type="STRING" id="316055.RPE_0850"/>
<comment type="similarity">
    <text evidence="1">Belongs to the metallo-beta-lactamase superfamily. Class-B beta-lactamase family.</text>
</comment>
<feature type="signal peptide" evidence="2">
    <location>
        <begin position="1"/>
        <end position="20"/>
    </location>
</feature>
<reference evidence="4" key="1">
    <citation type="submission" date="2006-09" db="EMBL/GenBank/DDBJ databases">
        <title>Complete sequence of Rhodopseudomonas palustris BisA53.</title>
        <authorList>
            <consortium name="US DOE Joint Genome Institute"/>
            <person name="Copeland A."/>
            <person name="Lucas S."/>
            <person name="Lapidus A."/>
            <person name="Barry K."/>
            <person name="Detter J.C."/>
            <person name="Glavina del Rio T."/>
            <person name="Hammon N."/>
            <person name="Israni S."/>
            <person name="Dalin E."/>
            <person name="Tice H."/>
            <person name="Pitluck S."/>
            <person name="Chain P."/>
            <person name="Malfatti S."/>
            <person name="Shin M."/>
            <person name="Vergez L."/>
            <person name="Schmutz J."/>
            <person name="Larimer F."/>
            <person name="Land M."/>
            <person name="Hauser L."/>
            <person name="Pelletier D.A."/>
            <person name="Kyrpides N."/>
            <person name="Kim E."/>
            <person name="Harwood C.S."/>
            <person name="Oda Y."/>
            <person name="Richardson P."/>
        </authorList>
    </citation>
    <scope>NUCLEOTIDE SEQUENCE [LARGE SCALE GENOMIC DNA]</scope>
    <source>
        <strain evidence="4">BisA53</strain>
    </source>
</reference>